<gene>
    <name evidence="1" type="ORF">ACFQMF_01420</name>
</gene>
<dbReference type="AlphaFoldDB" id="A0ABD6AH66"/>
<reference evidence="1 2" key="1">
    <citation type="journal article" date="2019" name="Int. J. Syst. Evol. Microbiol.">
        <title>The Global Catalogue of Microorganisms (GCM) 10K type strain sequencing project: providing services to taxonomists for standard genome sequencing and annotation.</title>
        <authorList>
            <consortium name="The Broad Institute Genomics Platform"/>
            <consortium name="The Broad Institute Genome Sequencing Center for Infectious Disease"/>
            <person name="Wu L."/>
            <person name="Ma J."/>
        </authorList>
    </citation>
    <scope>NUCLEOTIDE SEQUENCE [LARGE SCALE GENOMIC DNA]</scope>
    <source>
        <strain evidence="1 2">CGMCC 1.12554</strain>
    </source>
</reference>
<evidence type="ECO:0000313" key="1">
    <source>
        <dbReference type="EMBL" id="MFC7323230.1"/>
    </source>
</evidence>
<comment type="caution">
    <text evidence="1">The sequence shown here is derived from an EMBL/GenBank/DDBJ whole genome shotgun (WGS) entry which is preliminary data.</text>
</comment>
<dbReference type="EMBL" id="JBHTBL010000001">
    <property type="protein sequence ID" value="MFC7323230.1"/>
    <property type="molecule type" value="Genomic_DNA"/>
</dbReference>
<sequence length="52" mass="5871">MHQDPTASHQFDTDTVSVVTTEGEASPLAFYDPSSSRAWLTMRDPLDLRAYR</sequence>
<name>A0ABD6AH66_9EURY</name>
<organism evidence="1 2">
    <name type="scientific">Halorubrum rutilum</name>
    <dbReference type="NCBI Taxonomy" id="1364933"/>
    <lineage>
        <taxon>Archaea</taxon>
        <taxon>Methanobacteriati</taxon>
        <taxon>Methanobacteriota</taxon>
        <taxon>Stenosarchaea group</taxon>
        <taxon>Halobacteria</taxon>
        <taxon>Halobacteriales</taxon>
        <taxon>Haloferacaceae</taxon>
        <taxon>Halorubrum</taxon>
    </lineage>
</organism>
<keyword evidence="2" id="KW-1185">Reference proteome</keyword>
<evidence type="ECO:0000313" key="2">
    <source>
        <dbReference type="Proteomes" id="UP001596545"/>
    </source>
</evidence>
<dbReference type="RefSeq" id="WP_256407330.1">
    <property type="nucleotide sequence ID" value="NZ_JANHDN010000001.1"/>
</dbReference>
<proteinExistence type="predicted"/>
<dbReference type="Proteomes" id="UP001596545">
    <property type="component" value="Unassembled WGS sequence"/>
</dbReference>
<protein>
    <submittedName>
        <fullName evidence="1">Uncharacterized protein</fullName>
    </submittedName>
</protein>
<accession>A0ABD6AH66</accession>